<protein>
    <submittedName>
        <fullName evidence="2">Uncharacterized membrane protein YsdA (DUF1294 family)</fullName>
    </submittedName>
</protein>
<proteinExistence type="predicted"/>
<dbReference type="Pfam" id="PF06961">
    <property type="entry name" value="DUF1294"/>
    <property type="match status" value="1"/>
</dbReference>
<accession>A0A841GWQ8</accession>
<comment type="caution">
    <text evidence="2">The sequence shown here is derived from an EMBL/GenBank/DDBJ whole genome shotgun (WGS) entry which is preliminary data.</text>
</comment>
<dbReference type="Proteomes" id="UP000582837">
    <property type="component" value="Unassembled WGS sequence"/>
</dbReference>
<evidence type="ECO:0000313" key="2">
    <source>
        <dbReference type="EMBL" id="MBB6068826.1"/>
    </source>
</evidence>
<evidence type="ECO:0000256" key="1">
    <source>
        <dbReference type="SAM" id="Phobius"/>
    </source>
</evidence>
<evidence type="ECO:0000313" key="3">
    <source>
        <dbReference type="Proteomes" id="UP000582837"/>
    </source>
</evidence>
<name>A0A841GWQ8_9BACT</name>
<keyword evidence="1" id="KW-0812">Transmembrane</keyword>
<gene>
    <name evidence="2" type="ORF">HNQ61_000437</name>
</gene>
<dbReference type="AlphaFoldDB" id="A0A841GWQ8"/>
<dbReference type="RefSeq" id="WP_170031237.1">
    <property type="nucleotide sequence ID" value="NZ_JABDTL010000001.1"/>
</dbReference>
<dbReference type="InterPro" id="IPR010718">
    <property type="entry name" value="DUF1294"/>
</dbReference>
<feature type="transmembrane region" description="Helical" evidence="1">
    <location>
        <begin position="98"/>
        <end position="118"/>
    </location>
</feature>
<organism evidence="2 3">
    <name type="scientific">Longimicrobium terrae</name>
    <dbReference type="NCBI Taxonomy" id="1639882"/>
    <lineage>
        <taxon>Bacteria</taxon>
        <taxon>Pseudomonadati</taxon>
        <taxon>Gemmatimonadota</taxon>
        <taxon>Longimicrobiia</taxon>
        <taxon>Longimicrobiales</taxon>
        <taxon>Longimicrobiaceae</taxon>
        <taxon>Longimicrobium</taxon>
    </lineage>
</organism>
<dbReference type="EMBL" id="JACHIA010000001">
    <property type="protein sequence ID" value="MBB6068826.1"/>
    <property type="molecule type" value="Genomic_DNA"/>
</dbReference>
<keyword evidence="1" id="KW-0472">Membrane</keyword>
<sequence>MANNRQSGRAGWRTAAAAVALGALIAGWAGALIAPAVAMAYAALSGIAFMLYRHDKNAAQAGRMRTRERTLHLIDLLGGWPGGLLAQDRFRHKTRKSAFQFVFWATVAINCALLGWLLSAGRPA</sequence>
<keyword evidence="3" id="KW-1185">Reference proteome</keyword>
<keyword evidence="1" id="KW-1133">Transmembrane helix</keyword>
<reference evidence="2 3" key="1">
    <citation type="submission" date="2020-08" db="EMBL/GenBank/DDBJ databases">
        <title>Genomic Encyclopedia of Type Strains, Phase IV (KMG-IV): sequencing the most valuable type-strain genomes for metagenomic binning, comparative biology and taxonomic classification.</title>
        <authorList>
            <person name="Goeker M."/>
        </authorList>
    </citation>
    <scope>NUCLEOTIDE SEQUENCE [LARGE SCALE GENOMIC DNA]</scope>
    <source>
        <strain evidence="2 3">DSM 29007</strain>
    </source>
</reference>